<dbReference type="AlphaFoldDB" id="A0AAD9R2R6"/>
<dbReference type="InterPro" id="IPR017383">
    <property type="entry name" value="ARPC1"/>
</dbReference>
<evidence type="ECO:0000313" key="12">
    <source>
        <dbReference type="EMBL" id="KAK2571947.1"/>
    </source>
</evidence>
<feature type="repeat" description="WD" evidence="10">
    <location>
        <begin position="51"/>
        <end position="87"/>
    </location>
</feature>
<gene>
    <name evidence="12" type="ORF">P5673_003363</name>
</gene>
<evidence type="ECO:0000256" key="1">
    <source>
        <dbReference type="ARBA" id="ARBA00004245"/>
    </source>
</evidence>
<dbReference type="PROSITE" id="PS50082">
    <property type="entry name" value="WD_REPEATS_2"/>
    <property type="match status" value="1"/>
</dbReference>
<dbReference type="Pfam" id="PF00400">
    <property type="entry name" value="WD40"/>
    <property type="match status" value="1"/>
</dbReference>
<keyword evidence="5" id="KW-0677">Repeat</keyword>
<keyword evidence="6" id="KW-0009">Actin-binding</keyword>
<dbReference type="InterPro" id="IPR015943">
    <property type="entry name" value="WD40/YVTN_repeat-like_dom_sf"/>
</dbReference>
<evidence type="ECO:0000313" key="13">
    <source>
        <dbReference type="Proteomes" id="UP001249851"/>
    </source>
</evidence>
<comment type="subcellular location">
    <subcellularLocation>
        <location evidence="1">Cytoplasm</location>
        <location evidence="1">Cytoskeleton</location>
    </subcellularLocation>
</comment>
<accession>A0AAD9R2R6</accession>
<reference evidence="12" key="2">
    <citation type="journal article" date="2023" name="Science">
        <title>Genomic signatures of disease resistance in endangered staghorn corals.</title>
        <authorList>
            <person name="Vollmer S.V."/>
            <person name="Selwyn J.D."/>
            <person name="Despard B.A."/>
            <person name="Roesel C.L."/>
        </authorList>
    </citation>
    <scope>NUCLEOTIDE SEQUENCE</scope>
    <source>
        <strain evidence="12">K2</strain>
    </source>
</reference>
<evidence type="ECO:0000256" key="3">
    <source>
        <dbReference type="ARBA" id="ARBA00022490"/>
    </source>
</evidence>
<dbReference type="InterPro" id="IPR019775">
    <property type="entry name" value="WD40_repeat_CS"/>
</dbReference>
<name>A0AAD9R2R6_ACRCE</name>
<dbReference type="GO" id="GO:0005885">
    <property type="term" value="C:Arp2/3 protein complex"/>
    <property type="evidence" value="ECO:0007669"/>
    <property type="project" value="InterPro"/>
</dbReference>
<sequence>MSGKEVYDLSIRPITCFSFNSDYSQLAFSPNDNTVHIHKKSGAKWEKGFVLTEHGQRVTGVAWAPKSNRLLTCGADRNAYVWNLQDGHWKPMLVILRINRAATCVCWSPKVFSAFVKEVDGKTNTDTIWGKKSSFGTCLSEFSNGRGNKLAWVGHDSSISVVNAANDNKLATIQGDFLPFLDCVWVTENSIVTAGFDYVPILFKHDGSDNLSMVQKLDVPKKKEGGGNVSAMAKFRTMDKQAQSTDEGSAGTGVNTTHKNAI</sequence>
<dbReference type="GO" id="GO:0034314">
    <property type="term" value="P:Arp2/3 complex-mediated actin nucleation"/>
    <property type="evidence" value="ECO:0007669"/>
    <property type="project" value="InterPro"/>
</dbReference>
<dbReference type="PANTHER" id="PTHR10709">
    <property type="entry name" value="ACTIN-RELATED PROTEIN 2/3 COMPLEX SUBUNIT 1"/>
    <property type="match status" value="1"/>
</dbReference>
<dbReference type="InterPro" id="IPR001680">
    <property type="entry name" value="WD40_rpt"/>
</dbReference>
<dbReference type="Gene3D" id="2.130.10.10">
    <property type="entry name" value="YVTN repeat-like/Quinoprotein amine dehydrogenase"/>
    <property type="match status" value="2"/>
</dbReference>
<feature type="region of interest" description="Disordered" evidence="11">
    <location>
        <begin position="239"/>
        <end position="262"/>
    </location>
</feature>
<evidence type="ECO:0000256" key="5">
    <source>
        <dbReference type="ARBA" id="ARBA00022737"/>
    </source>
</evidence>
<dbReference type="PROSITE" id="PS00678">
    <property type="entry name" value="WD_REPEATS_1"/>
    <property type="match status" value="1"/>
</dbReference>
<dbReference type="EMBL" id="JARQWQ010000005">
    <property type="protein sequence ID" value="KAK2571947.1"/>
    <property type="molecule type" value="Genomic_DNA"/>
</dbReference>
<proteinExistence type="inferred from homology"/>
<dbReference type="InterPro" id="IPR036322">
    <property type="entry name" value="WD40_repeat_dom_sf"/>
</dbReference>
<evidence type="ECO:0000256" key="2">
    <source>
        <dbReference type="ARBA" id="ARBA00006260"/>
    </source>
</evidence>
<comment type="similarity">
    <text evidence="2">Belongs to the WD repeat ARPC1 family.</text>
</comment>
<evidence type="ECO:0000256" key="9">
    <source>
        <dbReference type="ARBA" id="ARBA00041789"/>
    </source>
</evidence>
<keyword evidence="3" id="KW-0963">Cytoplasm</keyword>
<keyword evidence="4 10" id="KW-0853">WD repeat</keyword>
<evidence type="ECO:0000256" key="11">
    <source>
        <dbReference type="SAM" id="MobiDB-lite"/>
    </source>
</evidence>
<dbReference type="SUPFAM" id="SSF50978">
    <property type="entry name" value="WD40 repeat-like"/>
    <property type="match status" value="1"/>
</dbReference>
<keyword evidence="13" id="KW-1185">Reference proteome</keyword>
<evidence type="ECO:0000256" key="8">
    <source>
        <dbReference type="ARBA" id="ARBA00041244"/>
    </source>
</evidence>
<feature type="compositionally biased region" description="Polar residues" evidence="11">
    <location>
        <begin position="240"/>
        <end position="262"/>
    </location>
</feature>
<protein>
    <recommendedName>
        <fullName evidence="8">Arp2/3 complex 41 kDa subunit</fullName>
    </recommendedName>
    <alternativeName>
        <fullName evidence="9">p41-ARC</fullName>
    </alternativeName>
</protein>
<feature type="non-terminal residue" evidence="12">
    <location>
        <position position="262"/>
    </location>
</feature>
<dbReference type="Proteomes" id="UP001249851">
    <property type="component" value="Unassembled WGS sequence"/>
</dbReference>
<evidence type="ECO:0000256" key="7">
    <source>
        <dbReference type="ARBA" id="ARBA00023212"/>
    </source>
</evidence>
<dbReference type="PROSITE" id="PS50294">
    <property type="entry name" value="WD_REPEATS_REGION"/>
    <property type="match status" value="1"/>
</dbReference>
<evidence type="ECO:0000256" key="4">
    <source>
        <dbReference type="ARBA" id="ARBA00022574"/>
    </source>
</evidence>
<reference evidence="12" key="1">
    <citation type="journal article" date="2023" name="G3 (Bethesda)">
        <title>Whole genome assembly and annotation of the endangered Caribbean coral Acropora cervicornis.</title>
        <authorList>
            <person name="Selwyn J.D."/>
            <person name="Vollmer S.V."/>
        </authorList>
    </citation>
    <scope>NUCLEOTIDE SEQUENCE</scope>
    <source>
        <strain evidence="12">K2</strain>
    </source>
</reference>
<organism evidence="12 13">
    <name type="scientific">Acropora cervicornis</name>
    <name type="common">Staghorn coral</name>
    <dbReference type="NCBI Taxonomy" id="6130"/>
    <lineage>
        <taxon>Eukaryota</taxon>
        <taxon>Metazoa</taxon>
        <taxon>Cnidaria</taxon>
        <taxon>Anthozoa</taxon>
        <taxon>Hexacorallia</taxon>
        <taxon>Scleractinia</taxon>
        <taxon>Astrocoeniina</taxon>
        <taxon>Acroporidae</taxon>
        <taxon>Acropora</taxon>
    </lineage>
</organism>
<evidence type="ECO:0000256" key="6">
    <source>
        <dbReference type="ARBA" id="ARBA00023203"/>
    </source>
</evidence>
<dbReference type="PANTHER" id="PTHR10709:SF2">
    <property type="entry name" value="ACTIN-RELATED PROTEIN 2_3 COMPLEX SUBUNIT"/>
    <property type="match status" value="1"/>
</dbReference>
<keyword evidence="7" id="KW-0206">Cytoskeleton</keyword>
<evidence type="ECO:0000256" key="10">
    <source>
        <dbReference type="PROSITE-ProRule" id="PRU00221"/>
    </source>
</evidence>
<dbReference type="SMART" id="SM00320">
    <property type="entry name" value="WD40"/>
    <property type="match status" value="4"/>
</dbReference>
<dbReference type="GO" id="GO:0051015">
    <property type="term" value="F:actin filament binding"/>
    <property type="evidence" value="ECO:0007669"/>
    <property type="project" value="TreeGrafter"/>
</dbReference>
<comment type="caution">
    <text evidence="12">The sequence shown here is derived from an EMBL/GenBank/DDBJ whole genome shotgun (WGS) entry which is preliminary data.</text>
</comment>